<dbReference type="InterPro" id="IPR027417">
    <property type="entry name" value="P-loop_NTPase"/>
</dbReference>
<dbReference type="SUPFAM" id="SSF52540">
    <property type="entry name" value="P-loop containing nucleoside triphosphate hydrolases"/>
    <property type="match status" value="1"/>
</dbReference>
<dbReference type="STRING" id="331648.BST97_01265"/>
<dbReference type="EMBL" id="CP019344">
    <property type="protein sequence ID" value="ARN76742.1"/>
    <property type="molecule type" value="Genomic_DNA"/>
</dbReference>
<dbReference type="Gene3D" id="3.40.50.300">
    <property type="entry name" value="P-loop containing nucleotide triphosphate hydrolases"/>
    <property type="match status" value="1"/>
</dbReference>
<dbReference type="Pfam" id="PF13671">
    <property type="entry name" value="AAA_33"/>
    <property type="match status" value="1"/>
</dbReference>
<accession>A0A1W6MGP6</accession>
<reference evidence="1 2" key="1">
    <citation type="submission" date="2016-11" db="EMBL/GenBank/DDBJ databases">
        <title>Trade-off between light-utilization and light-protection in marine flavobacteria.</title>
        <authorList>
            <person name="Kumagai Y."/>
        </authorList>
    </citation>
    <scope>NUCLEOTIDE SEQUENCE [LARGE SCALE GENOMIC DNA]</scope>
    <source>
        <strain evidence="1 2">JCM 13191</strain>
    </source>
</reference>
<protein>
    <submittedName>
        <fullName evidence="1">Zeta toxin</fullName>
    </submittedName>
</protein>
<evidence type="ECO:0000313" key="1">
    <source>
        <dbReference type="EMBL" id="ARN76742.1"/>
    </source>
</evidence>
<dbReference type="AlphaFoldDB" id="A0A1W6MGP6"/>
<dbReference type="RefSeq" id="WP_085765543.1">
    <property type="nucleotide sequence ID" value="NZ_CP019344.1"/>
</dbReference>
<gene>
    <name evidence="1" type="ORF">BST97_01265</name>
</gene>
<keyword evidence="2" id="KW-1185">Reference proteome</keyword>
<name>A0A1W6MGP6_9FLAO</name>
<dbReference type="Proteomes" id="UP000193431">
    <property type="component" value="Chromosome"/>
</dbReference>
<dbReference type="OrthoDB" id="531205at2"/>
<sequence>MIHLVVGNTGSGKTTYSTKLKNKNNGIIFSIDKWNKTLFLTDKKPDDGLEWFLDRIDRAEEMIMELVTQLENVKTDSILDLGLSKFKHREKFRKFAESNGYELKIHFLDISKETRLERVMKRNNEKGETFEFEVSQENFDFMESWFEKPNDKEMKNGITIVEQNVRL</sequence>
<proteinExistence type="predicted"/>
<evidence type="ECO:0000313" key="2">
    <source>
        <dbReference type="Proteomes" id="UP000193431"/>
    </source>
</evidence>
<organism evidence="1 2">
    <name type="scientific">Nonlabens spongiae</name>
    <dbReference type="NCBI Taxonomy" id="331648"/>
    <lineage>
        <taxon>Bacteria</taxon>
        <taxon>Pseudomonadati</taxon>
        <taxon>Bacteroidota</taxon>
        <taxon>Flavobacteriia</taxon>
        <taxon>Flavobacteriales</taxon>
        <taxon>Flavobacteriaceae</taxon>
        <taxon>Nonlabens</taxon>
    </lineage>
</organism>